<evidence type="ECO:0000313" key="2">
    <source>
        <dbReference type="Proteomes" id="UP000310636"/>
    </source>
</evidence>
<keyword evidence="2" id="KW-1185">Reference proteome</keyword>
<dbReference type="EMBL" id="SSOB01000006">
    <property type="protein sequence ID" value="THF82723.1"/>
    <property type="molecule type" value="Genomic_DNA"/>
</dbReference>
<gene>
    <name evidence="1" type="ORF">E6C55_06585</name>
</gene>
<proteinExistence type="predicted"/>
<name>A0A4S4C642_9BACL</name>
<comment type="caution">
    <text evidence="1">The sequence shown here is derived from an EMBL/GenBank/DDBJ whole genome shotgun (WGS) entry which is preliminary data.</text>
</comment>
<dbReference type="RefSeq" id="WP_136368984.1">
    <property type="nucleotide sequence ID" value="NZ_SSOB01000006.1"/>
</dbReference>
<accession>A0A4S4C642</accession>
<sequence>MSEKTVKQIQVQEEKIPVNAETVKAEPRQEEALVKPGRFGVTNRQLIPAIKEAIAAGDKERLFSLREGYLYTFHNSLRYLKKAERQFITDHLTK</sequence>
<dbReference type="AlphaFoldDB" id="A0A4S4C642"/>
<evidence type="ECO:0000313" key="1">
    <source>
        <dbReference type="EMBL" id="THF82723.1"/>
    </source>
</evidence>
<dbReference type="OrthoDB" id="2625223at2"/>
<protein>
    <submittedName>
        <fullName evidence="1">Uncharacterized protein</fullName>
    </submittedName>
</protein>
<dbReference type="Proteomes" id="UP000310636">
    <property type="component" value="Unassembled WGS sequence"/>
</dbReference>
<organism evidence="1 2">
    <name type="scientific">Cohnella fermenti</name>
    <dbReference type="NCBI Taxonomy" id="2565925"/>
    <lineage>
        <taxon>Bacteria</taxon>
        <taxon>Bacillati</taxon>
        <taxon>Bacillota</taxon>
        <taxon>Bacilli</taxon>
        <taxon>Bacillales</taxon>
        <taxon>Paenibacillaceae</taxon>
        <taxon>Cohnella</taxon>
    </lineage>
</organism>
<reference evidence="1 2" key="1">
    <citation type="submission" date="2019-04" db="EMBL/GenBank/DDBJ databases">
        <title>Cohnella sp. nov. isolated from preserved vegetables.</title>
        <authorList>
            <person name="Lin S.-Y."/>
            <person name="Hung M.-H."/>
            <person name="Young C.-C."/>
        </authorList>
    </citation>
    <scope>NUCLEOTIDE SEQUENCE [LARGE SCALE GENOMIC DNA]</scope>
    <source>
        <strain evidence="1 2">CC-MHH1044</strain>
    </source>
</reference>